<feature type="transmembrane region" description="Helical" evidence="2">
    <location>
        <begin position="180"/>
        <end position="198"/>
    </location>
</feature>
<dbReference type="RefSeq" id="WP_136528212.1">
    <property type="nucleotide sequence ID" value="NZ_STGX01000002.1"/>
</dbReference>
<feature type="transmembrane region" description="Helical" evidence="2">
    <location>
        <begin position="124"/>
        <end position="142"/>
    </location>
</feature>
<evidence type="ECO:0000256" key="2">
    <source>
        <dbReference type="SAM" id="Phobius"/>
    </source>
</evidence>
<feature type="compositionally biased region" description="Pro residues" evidence="1">
    <location>
        <begin position="17"/>
        <end position="47"/>
    </location>
</feature>
<feature type="region of interest" description="Disordered" evidence="1">
    <location>
        <begin position="1"/>
        <end position="48"/>
    </location>
</feature>
<feature type="transmembrane region" description="Helical" evidence="2">
    <location>
        <begin position="51"/>
        <end position="69"/>
    </location>
</feature>
<reference evidence="3 4" key="1">
    <citation type="journal article" date="2018" name="Int. J. Syst. Evol. Microbiol.">
        <title>Glycomyces paridis sp. nov., isolated from the medicinal plant Paris polyphylla.</title>
        <authorList>
            <person name="Fang X.M."/>
            <person name="Bai J.L."/>
            <person name="Su J."/>
            <person name="Zhao L.L."/>
            <person name="Liu H.Y."/>
            <person name="Ma B.P."/>
            <person name="Zhang Y.Q."/>
            <person name="Yu L.Y."/>
        </authorList>
    </citation>
    <scope>NUCLEOTIDE SEQUENCE [LARGE SCALE GENOMIC DNA]</scope>
    <source>
        <strain evidence="3 4">CPCC 204357</strain>
    </source>
</reference>
<evidence type="ECO:0000256" key="1">
    <source>
        <dbReference type="SAM" id="MobiDB-lite"/>
    </source>
</evidence>
<keyword evidence="2" id="KW-1133">Transmembrane helix</keyword>
<keyword evidence="2" id="KW-0812">Transmembrane</keyword>
<accession>A0A4S8PSD0</accession>
<feature type="transmembrane region" description="Helical" evidence="2">
    <location>
        <begin position="89"/>
        <end position="112"/>
    </location>
</feature>
<sequence>MNSMPPHDPSVPQGPHMAPPQPPPVQPGPPPGFGLQPPPTPPPPSNAPSPIGLAVAGVGLALLCVSMLLPRVKIDDPEGSFSFYSYSGLLGFGGFGIDTSTVVLSVALVAAVGLSAHRNPAMRWPARIAAIGTAALTAAFAYHPVTLMRQYAENTANSESYDEFGEETTAAEVDISAENGVYLAVIAVALLALSTFFMQARRRTYLLPVQPYQQPVPAGRPGADATITVNPG</sequence>
<dbReference type="OrthoDB" id="9923499at2"/>
<dbReference type="AlphaFoldDB" id="A0A4S8PSD0"/>
<evidence type="ECO:0000313" key="3">
    <source>
        <dbReference type="EMBL" id="THV31339.1"/>
    </source>
</evidence>
<comment type="caution">
    <text evidence="3">The sequence shown here is derived from an EMBL/GenBank/DDBJ whole genome shotgun (WGS) entry which is preliminary data.</text>
</comment>
<proteinExistence type="predicted"/>
<name>A0A4S8PSD0_9ACTN</name>
<protein>
    <submittedName>
        <fullName evidence="3">Uncharacterized protein</fullName>
    </submittedName>
</protein>
<dbReference type="EMBL" id="STGX01000002">
    <property type="protein sequence ID" value="THV31339.1"/>
    <property type="molecule type" value="Genomic_DNA"/>
</dbReference>
<organism evidence="3 4">
    <name type="scientific">Glycomyces paridis</name>
    <dbReference type="NCBI Taxonomy" id="2126555"/>
    <lineage>
        <taxon>Bacteria</taxon>
        <taxon>Bacillati</taxon>
        <taxon>Actinomycetota</taxon>
        <taxon>Actinomycetes</taxon>
        <taxon>Glycomycetales</taxon>
        <taxon>Glycomycetaceae</taxon>
        <taxon>Glycomyces</taxon>
    </lineage>
</organism>
<dbReference type="Proteomes" id="UP000305792">
    <property type="component" value="Unassembled WGS sequence"/>
</dbReference>
<evidence type="ECO:0000313" key="4">
    <source>
        <dbReference type="Proteomes" id="UP000305792"/>
    </source>
</evidence>
<keyword evidence="4" id="KW-1185">Reference proteome</keyword>
<keyword evidence="2" id="KW-0472">Membrane</keyword>
<gene>
    <name evidence="3" type="ORF">E9998_02935</name>
</gene>